<dbReference type="SUPFAM" id="SSF46626">
    <property type="entry name" value="Cytochrome c"/>
    <property type="match status" value="1"/>
</dbReference>
<sequence>MNKLWIVCSCLIIWSCRSDDQARHVVVTTTGKIISIDSASWPSSFHLGRPASPAEIEKMDIDVRPDGVGLPAGEGKAIAGKVIYMTKCVACHGTDTTSPDAKLLGPVLVSTKPGKNKTIGNYWPYATTLFDYVRRAMPYNEPGSLTNEEVYQLTAFLLQANKVIGENEVMNAKTLPKVVMPAQNRFIPDDRRGGAEVR</sequence>
<keyword evidence="3 4" id="KW-0408">Iron</keyword>
<keyword evidence="2 4" id="KW-0479">Metal-binding</keyword>
<keyword evidence="7" id="KW-1185">Reference proteome</keyword>
<dbReference type="PROSITE" id="PS51007">
    <property type="entry name" value="CYTC"/>
    <property type="match status" value="1"/>
</dbReference>
<dbReference type="Pfam" id="PF00034">
    <property type="entry name" value="Cytochrom_C"/>
    <property type="match status" value="1"/>
</dbReference>
<evidence type="ECO:0000256" key="4">
    <source>
        <dbReference type="PROSITE-ProRule" id="PRU00433"/>
    </source>
</evidence>
<evidence type="ECO:0000259" key="5">
    <source>
        <dbReference type="PROSITE" id="PS51007"/>
    </source>
</evidence>
<protein>
    <submittedName>
        <fullName evidence="6">Cytochrome c</fullName>
    </submittedName>
</protein>
<dbReference type="Gene3D" id="1.10.760.10">
    <property type="entry name" value="Cytochrome c-like domain"/>
    <property type="match status" value="1"/>
</dbReference>
<keyword evidence="1 4" id="KW-0349">Heme</keyword>
<evidence type="ECO:0000313" key="6">
    <source>
        <dbReference type="EMBL" id="MBO9202940.1"/>
    </source>
</evidence>
<comment type="caution">
    <text evidence="6">The sequence shown here is derived from an EMBL/GenBank/DDBJ whole genome shotgun (WGS) entry which is preliminary data.</text>
</comment>
<dbReference type="RefSeq" id="WP_209140994.1">
    <property type="nucleotide sequence ID" value="NZ_JAGHKO010000005.1"/>
</dbReference>
<name>A0ABS3YYD3_9BACT</name>
<evidence type="ECO:0000256" key="1">
    <source>
        <dbReference type="ARBA" id="ARBA00022617"/>
    </source>
</evidence>
<reference evidence="6 7" key="1">
    <citation type="submission" date="2021-03" db="EMBL/GenBank/DDBJ databases">
        <title>Assistant Professor.</title>
        <authorList>
            <person name="Huq M.A."/>
        </authorList>
    </citation>
    <scope>NUCLEOTIDE SEQUENCE [LARGE SCALE GENOMIC DNA]</scope>
    <source>
        <strain evidence="6 7">MAH-29</strain>
    </source>
</reference>
<evidence type="ECO:0000256" key="3">
    <source>
        <dbReference type="ARBA" id="ARBA00023004"/>
    </source>
</evidence>
<dbReference type="PANTHER" id="PTHR35008">
    <property type="entry name" value="BLL4482 PROTEIN-RELATED"/>
    <property type="match status" value="1"/>
</dbReference>
<dbReference type="EMBL" id="JAGHKO010000005">
    <property type="protein sequence ID" value="MBO9202940.1"/>
    <property type="molecule type" value="Genomic_DNA"/>
</dbReference>
<accession>A0ABS3YYD3</accession>
<dbReference type="InterPro" id="IPR051459">
    <property type="entry name" value="Cytochrome_c-type_DH"/>
</dbReference>
<gene>
    <name evidence="6" type="ORF">J7I42_21800</name>
</gene>
<dbReference type="InterPro" id="IPR009056">
    <property type="entry name" value="Cyt_c-like_dom"/>
</dbReference>
<evidence type="ECO:0000313" key="7">
    <source>
        <dbReference type="Proteomes" id="UP000677244"/>
    </source>
</evidence>
<evidence type="ECO:0000256" key="2">
    <source>
        <dbReference type="ARBA" id="ARBA00022723"/>
    </source>
</evidence>
<proteinExistence type="predicted"/>
<feature type="domain" description="Cytochrome c" evidence="5">
    <location>
        <begin position="75"/>
        <end position="161"/>
    </location>
</feature>
<organism evidence="6 7">
    <name type="scientific">Niastella soli</name>
    <dbReference type="NCBI Taxonomy" id="2821487"/>
    <lineage>
        <taxon>Bacteria</taxon>
        <taxon>Pseudomonadati</taxon>
        <taxon>Bacteroidota</taxon>
        <taxon>Chitinophagia</taxon>
        <taxon>Chitinophagales</taxon>
        <taxon>Chitinophagaceae</taxon>
        <taxon>Niastella</taxon>
    </lineage>
</organism>
<dbReference type="Proteomes" id="UP000677244">
    <property type="component" value="Unassembled WGS sequence"/>
</dbReference>
<dbReference type="InterPro" id="IPR036909">
    <property type="entry name" value="Cyt_c-like_dom_sf"/>
</dbReference>
<dbReference type="PANTHER" id="PTHR35008:SF8">
    <property type="entry name" value="ALCOHOL DEHYDROGENASE CYTOCHROME C SUBUNIT"/>
    <property type="match status" value="1"/>
</dbReference>